<evidence type="ECO:0000313" key="10">
    <source>
        <dbReference type="Proteomes" id="UP000065641"/>
    </source>
</evidence>
<comment type="similarity">
    <text evidence="7">Belongs to the binding-protein-dependent transport system permease family.</text>
</comment>
<feature type="transmembrane region" description="Helical" evidence="7">
    <location>
        <begin position="245"/>
        <end position="263"/>
    </location>
</feature>
<feature type="transmembrane region" description="Helical" evidence="7">
    <location>
        <begin position="58"/>
        <end position="81"/>
    </location>
</feature>
<dbReference type="PATRIC" id="fig|1249552.3.peg.754"/>
<dbReference type="PANTHER" id="PTHR30183:SF2">
    <property type="entry name" value="IRON UTILIZATION PROTEIN"/>
    <property type="match status" value="1"/>
</dbReference>
<keyword evidence="6 7" id="KW-0472">Membrane</keyword>
<proteinExistence type="inferred from homology"/>
<feature type="domain" description="ABC transmembrane type-1" evidence="8">
    <location>
        <begin position="335"/>
        <end position="541"/>
    </location>
</feature>
<dbReference type="InterPro" id="IPR035906">
    <property type="entry name" value="MetI-like_sf"/>
</dbReference>
<feature type="domain" description="ABC transmembrane type-1" evidence="8">
    <location>
        <begin position="58"/>
        <end position="262"/>
    </location>
</feature>
<evidence type="ECO:0000256" key="4">
    <source>
        <dbReference type="ARBA" id="ARBA00022692"/>
    </source>
</evidence>
<evidence type="ECO:0000256" key="6">
    <source>
        <dbReference type="ARBA" id="ARBA00023136"/>
    </source>
</evidence>
<keyword evidence="2 7" id="KW-0813">Transport</keyword>
<keyword evidence="10" id="KW-1185">Reference proteome</keyword>
<sequence>MTRQIVFLRKIREQSALISIIALCLLLSVPILTVVASVGSGSDGVWQHLSDTLLWTYIGQSLTLMLGVGVLVLILGVVPAWLVTMTRFPGSRILEWALVLPLAMPAYIIAYTYTGMLDVTGPVQAFIRDTFDLRFGDYWFPQIRSLSGAVTMLSLVLYPYVYLLSRMAFLEQSVCVLEVSRTLGAGPWRAFLRVAVPLARPAIIAGLALVLMETLADYGTVQYFGLSTFTTGIFRTWFGMGSSTAAAQLSALLMLFILVLVVTEQWSRNKAKYHHTSTKYSRLPQIRLQGGRLFLALLCCGLPVLLGFLIPFLQLAWWAWDTRDIVDFSAFSQLISNSLKLAGTAAVIALLLGLAISYAKRLQPGVPMRAAVRILSMGYAIPGTVIAVGVLIPFTWFDNTLDGWLQRQFDVSSGLLLSGTLVAVMFAYVVRFLPVSMNTLDAGLGKIKPSMDDVGRSMGLGAWQILRRVHIPMLRGSLLTASLLVFVDVLKELPATLILRPFNFNTLAIRTYELANQERLTEAAASALMIVLAGIIPVIIISLSISASRPGHDSRSANQ</sequence>
<dbReference type="AlphaFoldDB" id="A0A0S2KBW6"/>
<evidence type="ECO:0000256" key="2">
    <source>
        <dbReference type="ARBA" id="ARBA00022448"/>
    </source>
</evidence>
<feature type="transmembrane region" description="Helical" evidence="7">
    <location>
        <begin position="143"/>
        <end position="163"/>
    </location>
</feature>
<dbReference type="Gene3D" id="1.10.3720.10">
    <property type="entry name" value="MetI-like"/>
    <property type="match status" value="2"/>
</dbReference>
<dbReference type="PROSITE" id="PS50928">
    <property type="entry name" value="ABC_TM1"/>
    <property type="match status" value="2"/>
</dbReference>
<dbReference type="Proteomes" id="UP000065641">
    <property type="component" value="Chromosome"/>
</dbReference>
<comment type="subcellular location">
    <subcellularLocation>
        <location evidence="1 7">Cell membrane</location>
        <topology evidence="1 7">Multi-pass membrane protein</topology>
    </subcellularLocation>
</comment>
<evidence type="ECO:0000256" key="7">
    <source>
        <dbReference type="RuleBase" id="RU363032"/>
    </source>
</evidence>
<evidence type="ECO:0000313" key="9">
    <source>
        <dbReference type="EMBL" id="ALO45426.1"/>
    </source>
</evidence>
<feature type="transmembrane region" description="Helical" evidence="7">
    <location>
        <begin position="414"/>
        <end position="433"/>
    </location>
</feature>
<dbReference type="GO" id="GO:0055085">
    <property type="term" value="P:transmembrane transport"/>
    <property type="evidence" value="ECO:0007669"/>
    <property type="project" value="InterPro"/>
</dbReference>
<evidence type="ECO:0000256" key="1">
    <source>
        <dbReference type="ARBA" id="ARBA00004651"/>
    </source>
</evidence>
<dbReference type="KEGG" id="pspi:PS2015_749"/>
<feature type="transmembrane region" description="Helical" evidence="7">
    <location>
        <begin position="293"/>
        <end position="319"/>
    </location>
</feature>
<feature type="transmembrane region" description="Helical" evidence="7">
    <location>
        <begin position="16"/>
        <end position="38"/>
    </location>
</feature>
<dbReference type="PANTHER" id="PTHR30183">
    <property type="entry name" value="MOLYBDENUM TRANSPORT SYSTEM PERMEASE PROTEIN MODB"/>
    <property type="match status" value="1"/>
</dbReference>
<feature type="transmembrane region" description="Helical" evidence="7">
    <location>
        <begin position="339"/>
        <end position="359"/>
    </location>
</feature>
<feature type="transmembrane region" description="Helical" evidence="7">
    <location>
        <begin position="371"/>
        <end position="394"/>
    </location>
</feature>
<keyword evidence="5 7" id="KW-1133">Transmembrane helix</keyword>
<dbReference type="RefSeq" id="WP_237113368.1">
    <property type="nucleotide sequence ID" value="NZ_CP013189.1"/>
</dbReference>
<dbReference type="EMBL" id="CP013189">
    <property type="protein sequence ID" value="ALO45426.1"/>
    <property type="molecule type" value="Genomic_DNA"/>
</dbReference>
<dbReference type="GO" id="GO:0005886">
    <property type="term" value="C:plasma membrane"/>
    <property type="evidence" value="ECO:0007669"/>
    <property type="project" value="UniProtKB-SubCell"/>
</dbReference>
<evidence type="ECO:0000259" key="8">
    <source>
        <dbReference type="PROSITE" id="PS50928"/>
    </source>
</evidence>
<evidence type="ECO:0000256" key="5">
    <source>
        <dbReference type="ARBA" id="ARBA00022989"/>
    </source>
</evidence>
<reference evidence="9 10" key="1">
    <citation type="submission" date="2015-11" db="EMBL/GenBank/DDBJ databases">
        <authorList>
            <person name="Zhang Y."/>
            <person name="Guo Z."/>
        </authorList>
    </citation>
    <scope>NUCLEOTIDE SEQUENCE [LARGE SCALE GENOMIC DNA]</scope>
    <source>
        <strain evidence="9 10">KCTC 32221</strain>
    </source>
</reference>
<evidence type="ECO:0000256" key="3">
    <source>
        <dbReference type="ARBA" id="ARBA00022475"/>
    </source>
</evidence>
<gene>
    <name evidence="9" type="ORF">PS2015_749</name>
</gene>
<dbReference type="STRING" id="1249552.PS2015_749"/>
<keyword evidence="3" id="KW-1003">Cell membrane</keyword>
<dbReference type="FunFam" id="1.10.3720.10:FF:000088">
    <property type="entry name" value="Iron(III) ABC transporter, permease protein"/>
    <property type="match status" value="1"/>
</dbReference>
<name>A0A0S2KBW6_9GAMM</name>
<keyword evidence="4 7" id="KW-0812">Transmembrane</keyword>
<feature type="transmembrane region" description="Helical" evidence="7">
    <location>
        <begin position="93"/>
        <end position="113"/>
    </location>
</feature>
<protein>
    <submittedName>
        <fullName evidence="9">Iron ABC transporter permease</fullName>
    </submittedName>
</protein>
<feature type="transmembrane region" description="Helical" evidence="7">
    <location>
        <begin position="523"/>
        <end position="545"/>
    </location>
</feature>
<dbReference type="Pfam" id="PF00528">
    <property type="entry name" value="BPD_transp_1"/>
    <property type="match status" value="2"/>
</dbReference>
<accession>A0A0S2KBW6</accession>
<dbReference type="InterPro" id="IPR000515">
    <property type="entry name" value="MetI-like"/>
</dbReference>
<dbReference type="SUPFAM" id="SSF161098">
    <property type="entry name" value="MetI-like"/>
    <property type="match status" value="2"/>
</dbReference>
<dbReference type="CDD" id="cd06261">
    <property type="entry name" value="TM_PBP2"/>
    <property type="match status" value="2"/>
</dbReference>
<organism evidence="9 10">
    <name type="scientific">Pseudohongiella spirulinae</name>
    <dbReference type="NCBI Taxonomy" id="1249552"/>
    <lineage>
        <taxon>Bacteria</taxon>
        <taxon>Pseudomonadati</taxon>
        <taxon>Pseudomonadota</taxon>
        <taxon>Gammaproteobacteria</taxon>
        <taxon>Pseudomonadales</taxon>
        <taxon>Pseudohongiellaceae</taxon>
        <taxon>Pseudohongiella</taxon>
    </lineage>
</organism>